<dbReference type="GeneID" id="6082195"/>
<dbReference type="EMBL" id="DS547128">
    <property type="protein sequence ID" value="EDR02836.1"/>
    <property type="molecule type" value="Genomic_DNA"/>
</dbReference>
<dbReference type="AlphaFoldDB" id="B0DRA4"/>
<sequence length="74" mass="7676">MQFKPFVAVILLFVAQSIAAECIVAQSPGSGEYPSPSIPDGSVMCTSNAECPPGQHCCGISPDVQYCLPIGTIC</sequence>
<dbReference type="Proteomes" id="UP000001194">
    <property type="component" value="Unassembled WGS sequence"/>
</dbReference>
<feature type="signal peptide" evidence="1">
    <location>
        <begin position="1"/>
        <end position="20"/>
    </location>
</feature>
<evidence type="ECO:0000313" key="2">
    <source>
        <dbReference type="EMBL" id="EDR02836.1"/>
    </source>
</evidence>
<accession>B0DRA4</accession>
<organism evidence="3">
    <name type="scientific">Laccaria bicolor (strain S238N-H82 / ATCC MYA-4686)</name>
    <name type="common">Bicoloured deceiver</name>
    <name type="synonym">Laccaria laccata var. bicolor</name>
    <dbReference type="NCBI Taxonomy" id="486041"/>
    <lineage>
        <taxon>Eukaryota</taxon>
        <taxon>Fungi</taxon>
        <taxon>Dikarya</taxon>
        <taxon>Basidiomycota</taxon>
        <taxon>Agaricomycotina</taxon>
        <taxon>Agaricomycetes</taxon>
        <taxon>Agaricomycetidae</taxon>
        <taxon>Agaricales</taxon>
        <taxon>Agaricineae</taxon>
        <taxon>Hydnangiaceae</taxon>
        <taxon>Laccaria</taxon>
    </lineage>
</organism>
<dbReference type="RefSeq" id="XP_001886546.1">
    <property type="nucleotide sequence ID" value="XM_001886511.1"/>
</dbReference>
<dbReference type="KEGG" id="lbc:LACBIDRAFT_307956"/>
<gene>
    <name evidence="2" type="primary">MISSP7.7</name>
    <name evidence="2" type="ORF">LACBIDRAFT_307956</name>
</gene>
<keyword evidence="3" id="KW-1185">Reference proteome</keyword>
<dbReference type="HOGENOM" id="CLU_205463_0_0_1"/>
<proteinExistence type="predicted"/>
<evidence type="ECO:0000313" key="3">
    <source>
        <dbReference type="Proteomes" id="UP000001194"/>
    </source>
</evidence>
<evidence type="ECO:0000256" key="1">
    <source>
        <dbReference type="SAM" id="SignalP"/>
    </source>
</evidence>
<dbReference type="OrthoDB" id="10533901at2759"/>
<keyword evidence="1" id="KW-0732">Signal</keyword>
<name>B0DRA4_LACBS</name>
<feature type="chain" id="PRO_5002749420" evidence="1">
    <location>
        <begin position="21"/>
        <end position="74"/>
    </location>
</feature>
<dbReference type="InParanoid" id="B0DRA4"/>
<reference evidence="2 3" key="1">
    <citation type="journal article" date="2008" name="Nature">
        <title>The genome of Laccaria bicolor provides insights into mycorrhizal symbiosis.</title>
        <authorList>
            <person name="Martin F."/>
            <person name="Aerts A."/>
            <person name="Ahren D."/>
            <person name="Brun A."/>
            <person name="Danchin E.G.J."/>
            <person name="Duchaussoy F."/>
            <person name="Gibon J."/>
            <person name="Kohler A."/>
            <person name="Lindquist E."/>
            <person name="Pereda V."/>
            <person name="Salamov A."/>
            <person name="Shapiro H.J."/>
            <person name="Wuyts J."/>
            <person name="Blaudez D."/>
            <person name="Buee M."/>
            <person name="Brokstein P."/>
            <person name="Canbaeck B."/>
            <person name="Cohen D."/>
            <person name="Courty P.E."/>
            <person name="Coutinho P.M."/>
            <person name="Delaruelle C."/>
            <person name="Detter J.C."/>
            <person name="Deveau A."/>
            <person name="DiFazio S."/>
            <person name="Duplessis S."/>
            <person name="Fraissinet-Tachet L."/>
            <person name="Lucic E."/>
            <person name="Frey-Klett P."/>
            <person name="Fourrey C."/>
            <person name="Feussner I."/>
            <person name="Gay G."/>
            <person name="Grimwood J."/>
            <person name="Hoegger P.J."/>
            <person name="Jain P."/>
            <person name="Kilaru S."/>
            <person name="Labbe J."/>
            <person name="Lin Y.C."/>
            <person name="Legue V."/>
            <person name="Le Tacon F."/>
            <person name="Marmeisse R."/>
            <person name="Melayah D."/>
            <person name="Montanini B."/>
            <person name="Muratet M."/>
            <person name="Nehls U."/>
            <person name="Niculita-Hirzel H."/>
            <person name="Oudot-Le Secq M.P."/>
            <person name="Peter M."/>
            <person name="Quesneville H."/>
            <person name="Rajashekar B."/>
            <person name="Reich M."/>
            <person name="Rouhier N."/>
            <person name="Schmutz J."/>
            <person name="Yin T."/>
            <person name="Chalot M."/>
            <person name="Henrissat B."/>
            <person name="Kuees U."/>
            <person name="Lucas S."/>
            <person name="Van de Peer Y."/>
            <person name="Podila G.K."/>
            <person name="Polle A."/>
            <person name="Pukkila P.J."/>
            <person name="Richardson P.M."/>
            <person name="Rouze P."/>
            <person name="Sanders I.R."/>
            <person name="Stajich J.E."/>
            <person name="Tunlid A."/>
            <person name="Tuskan G."/>
            <person name="Grigoriev I.V."/>
        </authorList>
    </citation>
    <scope>NUCLEOTIDE SEQUENCE [LARGE SCALE GENOMIC DNA]</scope>
    <source>
        <strain evidence="3">S238N-H82 / ATCC MYA-4686</strain>
    </source>
</reference>
<protein>
    <submittedName>
        <fullName evidence="2">Ectomycorrhiza-regulated small secreted protein</fullName>
    </submittedName>
</protein>